<accession>A0A1M7ZJ46</accession>
<name>A0A1M7ZJ46_9HYPH</name>
<keyword evidence="6" id="KW-1185">Reference proteome</keyword>
<comment type="similarity">
    <text evidence="2">Belongs to the methyl-accepting chemotaxis (MCP) protein family.</text>
</comment>
<dbReference type="PANTHER" id="PTHR32089">
    <property type="entry name" value="METHYL-ACCEPTING CHEMOTAXIS PROTEIN MCPB"/>
    <property type="match status" value="1"/>
</dbReference>
<dbReference type="PANTHER" id="PTHR32089:SF112">
    <property type="entry name" value="LYSOZYME-LIKE PROTEIN-RELATED"/>
    <property type="match status" value="1"/>
</dbReference>
<dbReference type="SUPFAM" id="SSF58104">
    <property type="entry name" value="Methyl-accepting chemotaxis protein (MCP) signaling domain"/>
    <property type="match status" value="1"/>
</dbReference>
<keyword evidence="1 3" id="KW-0807">Transducer</keyword>
<dbReference type="GO" id="GO:0004888">
    <property type="term" value="F:transmembrane signaling receptor activity"/>
    <property type="evidence" value="ECO:0007669"/>
    <property type="project" value="InterPro"/>
</dbReference>
<dbReference type="EMBL" id="FRXO01000003">
    <property type="protein sequence ID" value="SHO64887.1"/>
    <property type="molecule type" value="Genomic_DNA"/>
</dbReference>
<dbReference type="Proteomes" id="UP000186406">
    <property type="component" value="Unassembled WGS sequence"/>
</dbReference>
<dbReference type="OrthoDB" id="9814866at2"/>
<evidence type="ECO:0000256" key="2">
    <source>
        <dbReference type="ARBA" id="ARBA00029447"/>
    </source>
</evidence>
<dbReference type="PROSITE" id="PS50111">
    <property type="entry name" value="CHEMOTAXIS_TRANSDUC_2"/>
    <property type="match status" value="1"/>
</dbReference>
<evidence type="ECO:0000313" key="5">
    <source>
        <dbReference type="EMBL" id="SHO64887.1"/>
    </source>
</evidence>
<organism evidence="5 6">
    <name type="scientific">Pseudoxanthobacter soli DSM 19599</name>
    <dbReference type="NCBI Taxonomy" id="1123029"/>
    <lineage>
        <taxon>Bacteria</taxon>
        <taxon>Pseudomonadati</taxon>
        <taxon>Pseudomonadota</taxon>
        <taxon>Alphaproteobacteria</taxon>
        <taxon>Hyphomicrobiales</taxon>
        <taxon>Segnochrobactraceae</taxon>
        <taxon>Pseudoxanthobacter</taxon>
    </lineage>
</organism>
<gene>
    <name evidence="5" type="ORF">SAMN02745172_01897</name>
</gene>
<dbReference type="GO" id="GO:0006935">
    <property type="term" value="P:chemotaxis"/>
    <property type="evidence" value="ECO:0007669"/>
    <property type="project" value="InterPro"/>
</dbReference>
<dbReference type="PRINTS" id="PR00260">
    <property type="entry name" value="CHEMTRNSDUCR"/>
</dbReference>
<dbReference type="Gene3D" id="3.30.450.20">
    <property type="entry name" value="PAS domain"/>
    <property type="match status" value="1"/>
</dbReference>
<dbReference type="InterPro" id="IPR004090">
    <property type="entry name" value="Chemotax_Me-accpt_rcpt"/>
</dbReference>
<dbReference type="Gene3D" id="1.10.287.950">
    <property type="entry name" value="Methyl-accepting chemotaxis protein"/>
    <property type="match status" value="1"/>
</dbReference>
<reference evidence="5 6" key="1">
    <citation type="submission" date="2016-12" db="EMBL/GenBank/DDBJ databases">
        <authorList>
            <person name="Song W.-J."/>
            <person name="Kurnit D.M."/>
        </authorList>
    </citation>
    <scope>NUCLEOTIDE SEQUENCE [LARGE SCALE GENOMIC DNA]</scope>
    <source>
        <strain evidence="5 6">DSM 19599</strain>
    </source>
</reference>
<dbReference type="RefSeq" id="WP_084564330.1">
    <property type="nucleotide sequence ID" value="NZ_FRXO01000003.1"/>
</dbReference>
<dbReference type="STRING" id="1123029.SAMN02745172_01897"/>
<evidence type="ECO:0000256" key="3">
    <source>
        <dbReference type="PROSITE-ProRule" id="PRU00284"/>
    </source>
</evidence>
<evidence type="ECO:0000259" key="4">
    <source>
        <dbReference type="PROSITE" id="PS50111"/>
    </source>
</evidence>
<dbReference type="InterPro" id="IPR004089">
    <property type="entry name" value="MCPsignal_dom"/>
</dbReference>
<dbReference type="GO" id="GO:0016020">
    <property type="term" value="C:membrane"/>
    <property type="evidence" value="ECO:0007669"/>
    <property type="project" value="InterPro"/>
</dbReference>
<dbReference type="Pfam" id="PF00015">
    <property type="entry name" value="MCPsignal"/>
    <property type="match status" value="1"/>
</dbReference>
<evidence type="ECO:0000256" key="1">
    <source>
        <dbReference type="ARBA" id="ARBA00023224"/>
    </source>
</evidence>
<evidence type="ECO:0000313" key="6">
    <source>
        <dbReference type="Proteomes" id="UP000186406"/>
    </source>
</evidence>
<proteinExistence type="inferred from homology"/>
<sequence length="349" mass="37762">MAEVTYQPERILELTERISRTAKEKISDIATVASQTKLLALNALIEAARAGDSGRGFSVVAGEVKAVSERVTAITGALQGEVQADLTELERVGSVIIDLINGQRLADLSLNAIEIIDRNLYERTCDVRWWATDSAVVQCSASPTPDACRYAQERLGIILDAYTVYLDLWICDSSGRVVANGRPGRYPGVIGHSVAGQSWFREALSGGGPDGYSVADIQRLPQLEGAPVATYAAPITKDGTHNAPITGVLGIHFDWGPQARTVVEGVRLTAEERKSARVMLLDQNFQILADSTDRGVLSDRFPLNVDKTQSMGSYADKGRIIGYARTPGYETYRGLGWFGCVVRDADPAT</sequence>
<protein>
    <submittedName>
        <fullName evidence="5">Methyl-accepting chemotaxis protein (MCP) signalling domain-containing protein</fullName>
    </submittedName>
</protein>
<feature type="domain" description="Methyl-accepting transducer" evidence="4">
    <location>
        <begin position="1"/>
        <end position="84"/>
    </location>
</feature>
<dbReference type="AlphaFoldDB" id="A0A1M7ZJ46"/>
<dbReference type="GO" id="GO:0007165">
    <property type="term" value="P:signal transduction"/>
    <property type="evidence" value="ECO:0007669"/>
    <property type="project" value="UniProtKB-KW"/>
</dbReference>